<dbReference type="AlphaFoldDB" id="A0A0F0LWM2"/>
<evidence type="ECO:0000313" key="1">
    <source>
        <dbReference type="EMBL" id="KJL38810.1"/>
    </source>
</evidence>
<comment type="caution">
    <text evidence="1">The sequence shown here is derived from an EMBL/GenBank/DDBJ whole genome shotgun (WGS) entry which is preliminary data.</text>
</comment>
<name>A0A0F0LWM2_9MICO</name>
<organism evidence="1 2">
    <name type="scientific">Microbacterium azadirachtae</name>
    <dbReference type="NCBI Taxonomy" id="582680"/>
    <lineage>
        <taxon>Bacteria</taxon>
        <taxon>Bacillati</taxon>
        <taxon>Actinomycetota</taxon>
        <taxon>Actinomycetes</taxon>
        <taxon>Micrococcales</taxon>
        <taxon>Microbacteriaceae</taxon>
        <taxon>Microbacterium</taxon>
    </lineage>
</organism>
<proteinExistence type="predicted"/>
<gene>
    <name evidence="1" type="ORF">RS86_00014</name>
</gene>
<evidence type="ECO:0000313" key="2">
    <source>
        <dbReference type="Proteomes" id="UP000033740"/>
    </source>
</evidence>
<dbReference type="PATRIC" id="fig|582680.6.peg.13"/>
<dbReference type="EMBL" id="JYIX01000005">
    <property type="protein sequence ID" value="KJL38810.1"/>
    <property type="molecule type" value="Genomic_DNA"/>
</dbReference>
<sequence>MSPIVTRTPGSASWDLAFDSEWFLPLPAPEELRLDPAAADAWVDHALAHYAERGPLTAGDREALSLTARGLLAMVDSAATQLWFVPRGAYSDVLIGITVGDVEGLDPDQLAAEIGSLPDATASDMIGIDTDNLGTGVLVRRTSAAMVDDRAVPIANWTVVLRKDGWLTIVEAMGSTLETFAVLEQHLPRLLAGISLPVSVAP</sequence>
<dbReference type="RefSeq" id="WP_045270163.1">
    <property type="nucleotide sequence ID" value="NZ_JYIX01000005.1"/>
</dbReference>
<dbReference type="Proteomes" id="UP000033740">
    <property type="component" value="Unassembled WGS sequence"/>
</dbReference>
<dbReference type="STRING" id="582680.RS86_00014"/>
<protein>
    <submittedName>
        <fullName evidence="1">Uncharacterized protein</fullName>
    </submittedName>
</protein>
<accession>A0A0F0LWM2</accession>
<keyword evidence="2" id="KW-1185">Reference proteome</keyword>
<reference evidence="1 2" key="1">
    <citation type="submission" date="2015-02" db="EMBL/GenBank/DDBJ databases">
        <title>Draft genome sequences of ten Microbacterium spp. with emphasis on heavy metal contaminated environments.</title>
        <authorList>
            <person name="Corretto E."/>
        </authorList>
    </citation>
    <scope>NUCLEOTIDE SEQUENCE [LARGE SCALE GENOMIC DNA]</scope>
    <source>
        <strain evidence="1 2">ARN176</strain>
    </source>
</reference>